<dbReference type="InterPro" id="IPR050482">
    <property type="entry name" value="Sensor_HK_TwoCompSys"/>
</dbReference>
<dbReference type="EMBL" id="JAAGLI010000060">
    <property type="protein sequence ID" value="NEA21330.1"/>
    <property type="molecule type" value="Genomic_DNA"/>
</dbReference>
<feature type="domain" description="Histidine kinase/HSP90-like ATPase" evidence="6">
    <location>
        <begin position="40"/>
        <end position="126"/>
    </location>
</feature>
<evidence type="ECO:0000256" key="4">
    <source>
        <dbReference type="ARBA" id="ARBA00022777"/>
    </source>
</evidence>
<protein>
    <recommendedName>
        <fullName evidence="2">histidine kinase</fullName>
        <ecNumber evidence="2">2.7.13.3</ecNumber>
    </recommendedName>
</protein>
<dbReference type="SUPFAM" id="SSF55874">
    <property type="entry name" value="ATPase domain of HSP90 chaperone/DNA topoisomerase II/histidine kinase"/>
    <property type="match status" value="1"/>
</dbReference>
<dbReference type="InterPro" id="IPR003594">
    <property type="entry name" value="HATPase_dom"/>
</dbReference>
<dbReference type="Gene3D" id="3.30.565.10">
    <property type="entry name" value="Histidine kinase-like ATPase, C-terminal domain"/>
    <property type="match status" value="1"/>
</dbReference>
<gene>
    <name evidence="7" type="ORF">G3I70_02290</name>
</gene>
<evidence type="ECO:0000313" key="7">
    <source>
        <dbReference type="EMBL" id="NEA21330.1"/>
    </source>
</evidence>
<evidence type="ECO:0000313" key="8">
    <source>
        <dbReference type="Proteomes" id="UP000475532"/>
    </source>
</evidence>
<dbReference type="GO" id="GO:0004673">
    <property type="term" value="F:protein histidine kinase activity"/>
    <property type="evidence" value="ECO:0007669"/>
    <property type="project" value="UniProtKB-EC"/>
</dbReference>
<accession>A0A6L9Q760</accession>
<proteinExistence type="predicted"/>
<organism evidence="7 8">
    <name type="scientific">Actinomadura bangladeshensis</name>
    <dbReference type="NCBI Taxonomy" id="453573"/>
    <lineage>
        <taxon>Bacteria</taxon>
        <taxon>Bacillati</taxon>
        <taxon>Actinomycetota</taxon>
        <taxon>Actinomycetes</taxon>
        <taxon>Streptosporangiales</taxon>
        <taxon>Thermomonosporaceae</taxon>
        <taxon>Actinomadura</taxon>
    </lineage>
</organism>
<dbReference type="InterPro" id="IPR036890">
    <property type="entry name" value="HATPase_C_sf"/>
</dbReference>
<dbReference type="GO" id="GO:0000160">
    <property type="term" value="P:phosphorelay signal transduction system"/>
    <property type="evidence" value="ECO:0007669"/>
    <property type="project" value="UniProtKB-KW"/>
</dbReference>
<evidence type="ECO:0000256" key="3">
    <source>
        <dbReference type="ARBA" id="ARBA00022679"/>
    </source>
</evidence>
<dbReference type="Pfam" id="PF02518">
    <property type="entry name" value="HATPase_c"/>
    <property type="match status" value="1"/>
</dbReference>
<evidence type="ECO:0000256" key="2">
    <source>
        <dbReference type="ARBA" id="ARBA00012438"/>
    </source>
</evidence>
<comment type="caution">
    <text evidence="7">The sequence shown here is derived from an EMBL/GenBank/DDBJ whole genome shotgun (WGS) entry which is preliminary data.</text>
</comment>
<evidence type="ECO:0000259" key="6">
    <source>
        <dbReference type="SMART" id="SM00387"/>
    </source>
</evidence>
<dbReference type="CDD" id="cd16917">
    <property type="entry name" value="HATPase_UhpB-NarQ-NarX-like"/>
    <property type="match status" value="1"/>
</dbReference>
<feature type="non-terminal residue" evidence="7">
    <location>
        <position position="1"/>
    </location>
</feature>
<reference evidence="7 8" key="1">
    <citation type="submission" date="2020-01" db="EMBL/GenBank/DDBJ databases">
        <title>Insect and environment-associated Actinomycetes.</title>
        <authorList>
            <person name="Currrie C."/>
            <person name="Chevrette M."/>
            <person name="Carlson C."/>
            <person name="Stubbendieck R."/>
            <person name="Wendt-Pienkowski E."/>
        </authorList>
    </citation>
    <scope>NUCLEOTIDE SEQUENCE [LARGE SCALE GENOMIC DNA]</scope>
    <source>
        <strain evidence="7 8">SID10258</strain>
    </source>
</reference>
<keyword evidence="3" id="KW-0808">Transferase</keyword>
<evidence type="ECO:0000256" key="1">
    <source>
        <dbReference type="ARBA" id="ARBA00000085"/>
    </source>
</evidence>
<keyword evidence="4" id="KW-0418">Kinase</keyword>
<keyword evidence="5" id="KW-0902">Two-component regulatory system</keyword>
<evidence type="ECO:0000256" key="5">
    <source>
        <dbReference type="ARBA" id="ARBA00023012"/>
    </source>
</evidence>
<dbReference type="EC" id="2.7.13.3" evidence="2"/>
<dbReference type="PANTHER" id="PTHR24421">
    <property type="entry name" value="NITRATE/NITRITE SENSOR PROTEIN NARX-RELATED"/>
    <property type="match status" value="1"/>
</dbReference>
<sequence>SGVRPARLDDGLAAALGALVAASPVAVRLSVPGDLRVGEVAATTAYFVVSEAYANALKHADARTVAIEVDDDGGALRIMVSDDGVGGARSGFTSVRDRVASAGGGMTVSSPPGGGTLVEVRIPHADRGGG</sequence>
<dbReference type="SMART" id="SM00387">
    <property type="entry name" value="HATPase_c"/>
    <property type="match status" value="1"/>
</dbReference>
<dbReference type="PANTHER" id="PTHR24421:SF10">
    <property type="entry name" value="NITRATE_NITRITE SENSOR PROTEIN NARQ"/>
    <property type="match status" value="1"/>
</dbReference>
<name>A0A6L9Q760_9ACTN</name>
<dbReference type="Proteomes" id="UP000475532">
    <property type="component" value="Unassembled WGS sequence"/>
</dbReference>
<dbReference type="AlphaFoldDB" id="A0A6L9Q760"/>
<comment type="catalytic activity">
    <reaction evidence="1">
        <text>ATP + protein L-histidine = ADP + protein N-phospho-L-histidine.</text>
        <dbReference type="EC" id="2.7.13.3"/>
    </reaction>
</comment>
<dbReference type="RefSeq" id="WP_338070969.1">
    <property type="nucleotide sequence ID" value="NZ_JAAGLI010000060.1"/>
</dbReference>